<keyword evidence="6" id="KW-0812">Transmembrane</keyword>
<dbReference type="SUPFAM" id="SSF47384">
    <property type="entry name" value="Homodimeric domain of signal transducing histidine kinase"/>
    <property type="match status" value="1"/>
</dbReference>
<dbReference type="PRINTS" id="PR00344">
    <property type="entry name" value="BCTRLSENSOR"/>
</dbReference>
<evidence type="ECO:0000259" key="13">
    <source>
        <dbReference type="PROSITE" id="PS50110"/>
    </source>
</evidence>
<dbReference type="STRING" id="218672.SAMN04489759_101366"/>
<dbReference type="EC" id="2.7.13.3" evidence="3"/>
<dbReference type="InterPro" id="IPR000700">
    <property type="entry name" value="PAS-assoc_C"/>
</dbReference>
<organism evidence="17 18">
    <name type="scientific">Sulfitobacter delicatus</name>
    <dbReference type="NCBI Taxonomy" id="218672"/>
    <lineage>
        <taxon>Bacteria</taxon>
        <taxon>Pseudomonadati</taxon>
        <taxon>Pseudomonadota</taxon>
        <taxon>Alphaproteobacteria</taxon>
        <taxon>Rhodobacterales</taxon>
        <taxon>Roseobacteraceae</taxon>
        <taxon>Sulfitobacter</taxon>
    </lineage>
</organism>
<dbReference type="Pfam" id="PF03924">
    <property type="entry name" value="CHASE"/>
    <property type="match status" value="1"/>
</dbReference>
<dbReference type="Pfam" id="PF02518">
    <property type="entry name" value="HATPase_c"/>
    <property type="match status" value="1"/>
</dbReference>
<name>A0A1G7IDP7_9RHOB</name>
<dbReference type="SMART" id="SM01079">
    <property type="entry name" value="CHASE"/>
    <property type="match status" value="1"/>
</dbReference>
<dbReference type="SUPFAM" id="SSF55785">
    <property type="entry name" value="PYP-like sensor domain (PAS domain)"/>
    <property type="match status" value="3"/>
</dbReference>
<dbReference type="SUPFAM" id="SSF55874">
    <property type="entry name" value="ATPase domain of HSP90 chaperone/DNA topoisomerase II/histidine kinase"/>
    <property type="match status" value="1"/>
</dbReference>
<keyword evidence="8" id="KW-1133">Transmembrane helix</keyword>
<dbReference type="Gene3D" id="3.30.450.20">
    <property type="entry name" value="PAS domain"/>
    <property type="match status" value="3"/>
</dbReference>
<feature type="modified residue" description="4-aspartylphosphate" evidence="11">
    <location>
        <position position="1006"/>
    </location>
</feature>
<dbReference type="SMART" id="SM00091">
    <property type="entry name" value="PAS"/>
    <property type="match status" value="3"/>
</dbReference>
<protein>
    <recommendedName>
        <fullName evidence="3">histidine kinase</fullName>
        <ecNumber evidence="3">2.7.13.3</ecNumber>
    </recommendedName>
</protein>
<dbReference type="InterPro" id="IPR013655">
    <property type="entry name" value="PAS_fold_3"/>
</dbReference>
<dbReference type="InterPro" id="IPR035965">
    <property type="entry name" value="PAS-like_dom_sf"/>
</dbReference>
<dbReference type="Gene3D" id="3.40.50.2300">
    <property type="match status" value="1"/>
</dbReference>
<dbReference type="SUPFAM" id="SSF52172">
    <property type="entry name" value="CheY-like"/>
    <property type="match status" value="1"/>
</dbReference>
<evidence type="ECO:0000256" key="10">
    <source>
        <dbReference type="ARBA" id="ARBA00023136"/>
    </source>
</evidence>
<gene>
    <name evidence="17" type="ORF">SAMN04489759_101366</name>
</gene>
<dbReference type="InterPro" id="IPR004358">
    <property type="entry name" value="Sig_transdc_His_kin-like_C"/>
</dbReference>
<dbReference type="InterPro" id="IPR042240">
    <property type="entry name" value="CHASE_sf"/>
</dbReference>
<dbReference type="Gene3D" id="1.10.287.130">
    <property type="match status" value="1"/>
</dbReference>
<dbReference type="Gene3D" id="3.30.565.10">
    <property type="entry name" value="Histidine kinase-like ATPase, C-terminal domain"/>
    <property type="match status" value="1"/>
</dbReference>
<dbReference type="CDD" id="cd00082">
    <property type="entry name" value="HisKA"/>
    <property type="match status" value="1"/>
</dbReference>
<evidence type="ECO:0000256" key="2">
    <source>
        <dbReference type="ARBA" id="ARBA00004370"/>
    </source>
</evidence>
<keyword evidence="18" id="KW-1185">Reference proteome</keyword>
<feature type="domain" description="Response regulatory" evidence="13">
    <location>
        <begin position="958"/>
        <end position="1071"/>
    </location>
</feature>
<evidence type="ECO:0000313" key="18">
    <source>
        <dbReference type="Proteomes" id="UP000199399"/>
    </source>
</evidence>
<feature type="domain" description="Histidine kinase" evidence="12">
    <location>
        <begin position="717"/>
        <end position="936"/>
    </location>
</feature>
<keyword evidence="7" id="KW-0418">Kinase</keyword>
<dbReference type="Pfam" id="PF00989">
    <property type="entry name" value="PAS"/>
    <property type="match status" value="2"/>
</dbReference>
<dbReference type="InterPro" id="IPR003594">
    <property type="entry name" value="HATPase_dom"/>
</dbReference>
<evidence type="ECO:0000256" key="9">
    <source>
        <dbReference type="ARBA" id="ARBA00023012"/>
    </source>
</evidence>
<dbReference type="SMART" id="SM00086">
    <property type="entry name" value="PAC"/>
    <property type="match status" value="2"/>
</dbReference>
<dbReference type="InterPro" id="IPR036890">
    <property type="entry name" value="HATPase_C_sf"/>
</dbReference>
<feature type="domain" description="CHASE" evidence="16">
    <location>
        <begin position="66"/>
        <end position="283"/>
    </location>
</feature>
<dbReference type="PANTHER" id="PTHR43047:SF72">
    <property type="entry name" value="OSMOSENSING HISTIDINE PROTEIN KINASE SLN1"/>
    <property type="match status" value="1"/>
</dbReference>
<dbReference type="InterPro" id="IPR003661">
    <property type="entry name" value="HisK_dim/P_dom"/>
</dbReference>
<dbReference type="InterPro" id="IPR006189">
    <property type="entry name" value="CHASE_dom"/>
</dbReference>
<dbReference type="Proteomes" id="UP000199399">
    <property type="component" value="Unassembled WGS sequence"/>
</dbReference>
<evidence type="ECO:0000256" key="8">
    <source>
        <dbReference type="ARBA" id="ARBA00022989"/>
    </source>
</evidence>
<dbReference type="Pfam" id="PF08447">
    <property type="entry name" value="PAS_3"/>
    <property type="match status" value="1"/>
</dbReference>
<dbReference type="PROSITE" id="PS50839">
    <property type="entry name" value="CHASE"/>
    <property type="match status" value="1"/>
</dbReference>
<feature type="domain" description="PAS" evidence="14">
    <location>
        <begin position="341"/>
        <end position="392"/>
    </location>
</feature>
<dbReference type="InterPro" id="IPR001789">
    <property type="entry name" value="Sig_transdc_resp-reg_receiver"/>
</dbReference>
<evidence type="ECO:0000256" key="4">
    <source>
        <dbReference type="ARBA" id="ARBA00022553"/>
    </source>
</evidence>
<accession>A0A1G7IDP7</accession>
<keyword evidence="4 11" id="KW-0597">Phosphoprotein</keyword>
<dbReference type="FunFam" id="3.30.565.10:FF:000006">
    <property type="entry name" value="Sensor histidine kinase WalK"/>
    <property type="match status" value="1"/>
</dbReference>
<dbReference type="Pfam" id="PF00072">
    <property type="entry name" value="Response_reg"/>
    <property type="match status" value="1"/>
</dbReference>
<keyword evidence="9" id="KW-0902">Two-component regulatory system</keyword>
<dbReference type="CDD" id="cd00130">
    <property type="entry name" value="PAS"/>
    <property type="match status" value="2"/>
</dbReference>
<dbReference type="Gene3D" id="3.30.450.350">
    <property type="entry name" value="CHASE domain"/>
    <property type="match status" value="1"/>
</dbReference>
<dbReference type="InterPro" id="IPR013767">
    <property type="entry name" value="PAS_fold"/>
</dbReference>
<dbReference type="InterPro" id="IPR005467">
    <property type="entry name" value="His_kinase_dom"/>
</dbReference>
<dbReference type="RefSeq" id="WP_244153572.1">
    <property type="nucleotide sequence ID" value="NZ_FNBP01000001.1"/>
</dbReference>
<evidence type="ECO:0000256" key="6">
    <source>
        <dbReference type="ARBA" id="ARBA00022692"/>
    </source>
</evidence>
<sequence>MRRPEITLLLGCLAITVGVFLFSSRSNEAAAKLRFERIVEESLQNLDARMQTYLQGLNGVAAFINASDEVTAQDFSLYVETLEIDTFLPGINGVGFIAPVAAGTESDFLQDVAALGIEDFSIHPSTGNAERMVVQYIHPLERNAEALGLDLSYDEDRRRPAVQALRTGAPQLSPQIQLVQDENDTPGFLLMRPVFKADAQIGSDLLATEAPGFRGWVYAPFVARHLLTNLTPAQGNAYNLQVFDGLMADPDKLLYDGQPADAKGGRYTTAQTIERFGRPWTIIHSSTPPFDAGARSTLPFILLFSGLLLTALLAVAFRSLRQRSEALSQLASLRERQIDAHEEENRSLIENAVTPVFLLDGQDCVLFANQAALICFGYGRDVMRGMNFSDLVTSLEDDQIEGQVNAIGMTCFGQTLKLDLQRNNWTTHTAERRVTAIVRDLTAEIAVQEELTHNKALYDLALQGAKIGVFDVDLTTGKSAVSDTWRDIVGLKDTERTPDTQAEFLQRVHPDDLPTLTESDLACIKGQTERSITEFRINVGEGRWRWMRSDARITERAPDGTALRMVGTQMDVTDLVHSRNALETSESRFRQVLAAAPVGMAILGEGGVFTSVNSALCTLCGYSADELLSNTKLGDLMPEEDLKKLYGDVQALVAARSTEIYQAQFRITHKRGTERWGLFNVSWTLDKNTRSHVFIVQINDITDQKKLDQIKSEFVSTVSHELRTPLTSIKGALGLIDTGEKTPLLPAYVRLIEIARSNADRLSHIVNDILDLEKISSGEVTFDIHDTDLCEVIRASVSEMSPFATTHSNELITQLPDEPLMVSVDESRTRQVLANLISNACKYSDSDTDVLVRAEQLDDKVIVFIQNSGPGVPESFRPRIFQAFSQADGSDTRAKGGTGLGLNITRQIISRQGGAIGFESIPDGITVFWFTCPVAESASLEASAPEPKMIVNHGEKLRVLHIEDDLDFAEVIRTGLGKVAEVTNVTTLARARRALGQMPLDVVILDWRLPDGDARTLLDDIVRLHPSAKIIGLSADADREQDDRVGINLVKSRSGIRTVVNSITGATARAS</sequence>
<keyword evidence="10" id="KW-0472">Membrane</keyword>
<dbReference type="SMART" id="SM00387">
    <property type="entry name" value="HATPase_c"/>
    <property type="match status" value="1"/>
</dbReference>
<comment type="catalytic activity">
    <reaction evidence="1">
        <text>ATP + protein L-histidine = ADP + protein N-phospho-L-histidine.</text>
        <dbReference type="EC" id="2.7.13.3"/>
    </reaction>
</comment>
<dbReference type="FunFam" id="1.10.287.130:FF:000001">
    <property type="entry name" value="Two-component sensor histidine kinase"/>
    <property type="match status" value="1"/>
</dbReference>
<dbReference type="InterPro" id="IPR001610">
    <property type="entry name" value="PAC"/>
</dbReference>
<dbReference type="PROSITE" id="PS50110">
    <property type="entry name" value="RESPONSE_REGULATORY"/>
    <property type="match status" value="1"/>
</dbReference>
<evidence type="ECO:0000313" key="17">
    <source>
        <dbReference type="EMBL" id="SDF10822.1"/>
    </source>
</evidence>
<evidence type="ECO:0000259" key="14">
    <source>
        <dbReference type="PROSITE" id="PS50112"/>
    </source>
</evidence>
<evidence type="ECO:0000259" key="15">
    <source>
        <dbReference type="PROSITE" id="PS50113"/>
    </source>
</evidence>
<dbReference type="InterPro" id="IPR036097">
    <property type="entry name" value="HisK_dim/P_sf"/>
</dbReference>
<dbReference type="InterPro" id="IPR011006">
    <property type="entry name" value="CheY-like_superfamily"/>
</dbReference>
<dbReference type="CDD" id="cd00156">
    <property type="entry name" value="REC"/>
    <property type="match status" value="1"/>
</dbReference>
<dbReference type="PROSITE" id="PS50113">
    <property type="entry name" value="PAC"/>
    <property type="match status" value="1"/>
</dbReference>
<dbReference type="AlphaFoldDB" id="A0A1G7IDP7"/>
<evidence type="ECO:0000256" key="1">
    <source>
        <dbReference type="ARBA" id="ARBA00000085"/>
    </source>
</evidence>
<evidence type="ECO:0000256" key="11">
    <source>
        <dbReference type="PROSITE-ProRule" id="PRU00169"/>
    </source>
</evidence>
<dbReference type="Pfam" id="PF00512">
    <property type="entry name" value="HisKA"/>
    <property type="match status" value="1"/>
</dbReference>
<evidence type="ECO:0000256" key="3">
    <source>
        <dbReference type="ARBA" id="ARBA00012438"/>
    </source>
</evidence>
<dbReference type="PANTHER" id="PTHR43047">
    <property type="entry name" value="TWO-COMPONENT HISTIDINE PROTEIN KINASE"/>
    <property type="match status" value="1"/>
</dbReference>
<dbReference type="PROSITE" id="PS50109">
    <property type="entry name" value="HIS_KIN"/>
    <property type="match status" value="1"/>
</dbReference>
<dbReference type="InterPro" id="IPR000014">
    <property type="entry name" value="PAS"/>
</dbReference>
<keyword evidence="5" id="KW-0808">Transferase</keyword>
<dbReference type="GO" id="GO:0005886">
    <property type="term" value="C:plasma membrane"/>
    <property type="evidence" value="ECO:0007669"/>
    <property type="project" value="TreeGrafter"/>
</dbReference>
<dbReference type="PROSITE" id="PS50112">
    <property type="entry name" value="PAS"/>
    <property type="match status" value="2"/>
</dbReference>
<dbReference type="GO" id="GO:0000155">
    <property type="term" value="F:phosphorelay sensor kinase activity"/>
    <property type="evidence" value="ECO:0007669"/>
    <property type="project" value="InterPro"/>
</dbReference>
<evidence type="ECO:0000259" key="12">
    <source>
        <dbReference type="PROSITE" id="PS50109"/>
    </source>
</evidence>
<dbReference type="NCBIfam" id="TIGR00229">
    <property type="entry name" value="sensory_box"/>
    <property type="match status" value="2"/>
</dbReference>
<evidence type="ECO:0000256" key="7">
    <source>
        <dbReference type="ARBA" id="ARBA00022777"/>
    </source>
</evidence>
<reference evidence="18" key="1">
    <citation type="submission" date="2016-10" db="EMBL/GenBank/DDBJ databases">
        <authorList>
            <person name="Varghese N."/>
            <person name="Submissions S."/>
        </authorList>
    </citation>
    <scope>NUCLEOTIDE SEQUENCE [LARGE SCALE GENOMIC DNA]</scope>
    <source>
        <strain evidence="18">DSM 16477</strain>
    </source>
</reference>
<comment type="subcellular location">
    <subcellularLocation>
        <location evidence="2">Membrane</location>
    </subcellularLocation>
</comment>
<evidence type="ECO:0000259" key="16">
    <source>
        <dbReference type="PROSITE" id="PS50839"/>
    </source>
</evidence>
<dbReference type="GO" id="GO:0009927">
    <property type="term" value="F:histidine phosphotransfer kinase activity"/>
    <property type="evidence" value="ECO:0007669"/>
    <property type="project" value="TreeGrafter"/>
</dbReference>
<evidence type="ECO:0000256" key="5">
    <source>
        <dbReference type="ARBA" id="ARBA00022679"/>
    </source>
</evidence>
<proteinExistence type="predicted"/>
<dbReference type="SMART" id="SM00388">
    <property type="entry name" value="HisKA"/>
    <property type="match status" value="1"/>
</dbReference>
<feature type="domain" description="PAC" evidence="15">
    <location>
        <begin position="661"/>
        <end position="713"/>
    </location>
</feature>
<feature type="domain" description="PAS" evidence="14">
    <location>
        <begin position="585"/>
        <end position="656"/>
    </location>
</feature>
<dbReference type="GO" id="GO:0006355">
    <property type="term" value="P:regulation of DNA-templated transcription"/>
    <property type="evidence" value="ECO:0007669"/>
    <property type="project" value="InterPro"/>
</dbReference>
<dbReference type="EMBL" id="FNBP01000001">
    <property type="protein sequence ID" value="SDF10822.1"/>
    <property type="molecule type" value="Genomic_DNA"/>
</dbReference>